<organism evidence="4 5">
    <name type="scientific">Drosophila albomicans</name>
    <name type="common">Fruit fly</name>
    <dbReference type="NCBI Taxonomy" id="7291"/>
    <lineage>
        <taxon>Eukaryota</taxon>
        <taxon>Metazoa</taxon>
        <taxon>Ecdysozoa</taxon>
        <taxon>Arthropoda</taxon>
        <taxon>Hexapoda</taxon>
        <taxon>Insecta</taxon>
        <taxon>Pterygota</taxon>
        <taxon>Neoptera</taxon>
        <taxon>Endopterygota</taxon>
        <taxon>Diptera</taxon>
        <taxon>Brachycera</taxon>
        <taxon>Muscomorpha</taxon>
        <taxon>Ephydroidea</taxon>
        <taxon>Drosophilidae</taxon>
        <taxon>Drosophila</taxon>
    </lineage>
</organism>
<keyword evidence="4" id="KW-1185">Reference proteome</keyword>
<evidence type="ECO:0000256" key="1">
    <source>
        <dbReference type="SAM" id="MobiDB-lite"/>
    </source>
</evidence>
<dbReference type="PANTHER" id="PTHR10098:SF108">
    <property type="entry name" value="TETRATRICOPEPTIDE REPEAT PROTEIN 28"/>
    <property type="match status" value="1"/>
</dbReference>
<feature type="compositionally biased region" description="Low complexity" evidence="1">
    <location>
        <begin position="2132"/>
        <end position="2161"/>
    </location>
</feature>
<evidence type="ECO:0000313" key="4">
    <source>
        <dbReference type="Proteomes" id="UP000515160"/>
    </source>
</evidence>
<feature type="region of interest" description="Disordered" evidence="1">
    <location>
        <begin position="1988"/>
        <end position="2065"/>
    </location>
</feature>
<gene>
    <name evidence="5" type="primary">LOC117573096</name>
</gene>
<feature type="domain" description="CHAT" evidence="2">
    <location>
        <begin position="1410"/>
        <end position="1706"/>
    </location>
</feature>
<evidence type="ECO:0000259" key="2">
    <source>
        <dbReference type="Pfam" id="PF12770"/>
    </source>
</evidence>
<dbReference type="OrthoDB" id="626167at2759"/>
<dbReference type="FunFam" id="1.25.40.10:FF:001760">
    <property type="entry name" value="tetratricopeptide repeat protein 28"/>
    <property type="match status" value="1"/>
</dbReference>
<dbReference type="GeneID" id="117573096"/>
<dbReference type="FunFam" id="1.25.40.10:FF:000040">
    <property type="entry name" value="Tetratricopeptide repeat domain 28"/>
    <property type="match status" value="1"/>
</dbReference>
<dbReference type="InterPro" id="IPR011990">
    <property type="entry name" value="TPR-like_helical_dom_sf"/>
</dbReference>
<protein>
    <submittedName>
        <fullName evidence="5">Tetratricopeptide repeat protein 28</fullName>
    </submittedName>
</protein>
<dbReference type="Pfam" id="PF13424">
    <property type="entry name" value="TPR_12"/>
    <property type="match status" value="7"/>
</dbReference>
<feature type="compositionally biased region" description="Polar residues" evidence="1">
    <location>
        <begin position="2020"/>
        <end position="2030"/>
    </location>
</feature>
<dbReference type="PROSITE" id="PS50005">
    <property type="entry name" value="TPR"/>
    <property type="match status" value="4"/>
</dbReference>
<proteinExistence type="predicted"/>
<reference evidence="5" key="1">
    <citation type="submission" date="2025-08" db="UniProtKB">
        <authorList>
            <consortium name="RefSeq"/>
        </authorList>
    </citation>
    <scope>IDENTIFICATION</scope>
    <source>
        <strain evidence="5">15112-1751.03</strain>
        <tissue evidence="5">Whole Adult</tissue>
    </source>
</reference>
<dbReference type="PANTHER" id="PTHR10098">
    <property type="entry name" value="RAPSYN-RELATED"/>
    <property type="match status" value="1"/>
</dbReference>
<dbReference type="FunFam" id="1.25.40.10:FF:000416">
    <property type="entry name" value="Tetratricopeptide repeat protein 28"/>
    <property type="match status" value="1"/>
</dbReference>
<dbReference type="InterPro" id="IPR058900">
    <property type="entry name" value="TTC28_C"/>
</dbReference>
<evidence type="ECO:0000313" key="5">
    <source>
        <dbReference type="RefSeq" id="XP_034111892.1"/>
    </source>
</evidence>
<dbReference type="Pfam" id="PF13176">
    <property type="entry name" value="TPR_7"/>
    <property type="match status" value="2"/>
</dbReference>
<dbReference type="Pfam" id="PF12770">
    <property type="entry name" value="CHAT"/>
    <property type="match status" value="1"/>
</dbReference>
<dbReference type="FunFam" id="1.25.40.10:FF:000209">
    <property type="entry name" value="Tetratricopeptide repeat domain 28"/>
    <property type="match status" value="1"/>
</dbReference>
<sequence length="2529" mass="270146">MTNYENLINLPLNFNANNHANNNENNGKIAVAEQLLNKMSQRDFSENEPECTPELPAANRALFLEKVRQSNAACQSGDFATAVLLYTDALQLDPGNHILYSNRSAARLKQGQFAAALQDATQARELCPQWPKAYFRQGVALQCLGRYGEALASFAAGLAQEPSHKQLLAGLVEASLKSPLRVALEPTLQQLRAMQLHESPFVVSSVVGQELLQATQYQAAVAVLEAALRIGSCSLKLRGSVFSALSSAHWALNQLDQAIGYMQQDLAVAKSLGDTAGECRAHGNLGSAYFSQGAYKEALTAHRYQLVLAMKCKDTQAAASALTSLGHVYTASGDYPNALASHKQCVQLFKQLSDRLQEAREIGNVGAVYLALGECEAALDCHTQHLRLARKLHDQVEEARAYSNLGSAHHQRRQFAQAAACHEQVLRIAQALGDRSIEARAYAGLGHAARCAGDAAASKRWHERQLAMALAARDKLGEGRACSNLGIVYQLLGAHDAALKLHQAHLGIARALGDRAGMGRAYGNMGNAHAAAGAYEAAVKYHKQELAISQAVNDRSAEASTHGNLAVAYQALGAHDAALAHYRAHLATARSLKDAAGEACALLNLGNCLSARQLYGEAVPHYESYLMLAQELGDVAAEGKACHLLGYAHYCLGNYRAAVRYYDQDLALAKDAQHRPHMGRAYCNLGLAHLALGHTAAALECQQLFLAVAHATGQLPAKFRALGNIGDILIRTGAHEEAIKLYQRQLALARSAGERAMEAAACGALGLAHRLLRRWDKALGHHTQELTLRQELGDLAGECRAHGHLGAVHMALCSWTHAVKCYQEQLERAQEQRDAAVEAQAHGNLGIARLNMAHYEAAIGCLEAQLGTLERVSLPSTQADRARALGHLGDCYAALGDFEEALKCHDRQLQLALGLASHRDQERAYRGLGQARRALGQLPSALVCLEKRLVVAHELHSAEVKALAYGDLGHVHAALGNHVQALNCLEHQRELARGLQDRALESDAMCALGQVQQRMGQHAEALQLHEQDLQLCTELAAPSLQARALGNLGAVHEALAQQDEALKCYERQLALSSDRLGKALACGALGRVHHQLEQHGQAVEYLRQGLASAQSIGKSEEEAKIRHQLGLALRSSDDAEGARIQLETAAQLLESVRQEQRSPEARLALYELQTSCYHLLQQLLVALQRNEDALVAAERCKARNGADAKSSASGITNNTTATTMSATSLADIEAIMEAVNRGRMPVLYYSLAGEQLYAWLLQPQSGIVRFHAARIDSQTLQLPLSLSECHEEEEDEPQQQQQLQQPNGQQLLERYVNMVRDNLGVNSQSLLHEGDGSGWRASSEQLLEDLPGAGAGGGGFLRMVSRNQLLNSSNYSLSSLFSLGSVASLQGSTRSVGSRSSRRAPAPPAWRGPACLHTLYNLLLAPFDDLLPSGASVSRQGRRELILVLDSALYLVPFAILRAAGDDGEYLSERCALLTAPSLQSLRGRCRSRRDRGRPPTALVVGGPRVPAALAERWGWAAAESPAALQEAAMVADMLQANALAGCNATKESVLAELASAECVHFAANLSWKLGAVVLSPGDVVTAEQQQQKEPHEPQLADFTLAATELRQLRLGARLVVLSSYQSVEPITGSGVAQLAGGWLLAGAGAVLISLWPVPETAAKILLRAFYSALLQGARAARALAEAMQTVQHTKHFAHPANWAGFLLVGGNVRLSNKVALLGHALCELLRTPERCRDALRVCLHLVEKSLQRIHRGQKNAMYTTQQSIENKAGPVAGWKDLLMAVGFRFEPAANGIPSSVFFPQTDPEERLSQCSASLQALLALTPVTLQALAKLVNSAEHADDIIAVVRNILNQFPAKPEAEACIEMPLSVRLWRVAGCHELLASVGFDLTEVGADQVILRTGKQANRRHCQYVLQALLALFDTHEAPKSLSLDAAGHSSSSCESLAEPELDVPVNPANSVNCDVPAQAANATQSPLPLHPRSAFISYVRRRGEPDGGGGLDSSLANTTDSEHSLSDGYATQPGTGSNTHQTGPRLGYASLRGPVRVSRPGGGGESDAAFTPSPPVTDPSLSLALAHQTRIRCLYAQPGGSSTAATAATAARATSNRRPDSSSSASSTTTDWEGSGHATVLRRGAAAGAQQQQQQQLQQQQQQQLQQAAQQQQPPLPPPRPPVYHNLGRSKPKIKLGSAQSSLAARVNKEHALFMDRLSVRTELTAPTVTGNSAASVATSAAAAAVAGQRKPLSLSEEEAANVAFNPASLYFSPADTAELLGESKQPLEETPVKPSAKCIQDSIMRHMNRELTPSISELYHERSLGLGLAPPLSKLLLNPNYEEQEVANMVVESGAQAAGNAAAIKTLVDAVNELELSGSSSGATIPTVVGGNVVDTDTASTLPSVDVEATCSICGERADIICRCKAATMQKKATLKPWLSNVPASSLVQASELTTADILERRLETSVVVPSSSAPFAAELCRRDEGDGRSVADSQCSSNYKRVLATAGAVSGLVVGIGHTGDAETQGGNSGATCSAARLV</sequence>
<feature type="compositionally biased region" description="Low complexity" evidence="1">
    <location>
        <begin position="2093"/>
        <end position="2118"/>
    </location>
</feature>
<dbReference type="FunFam" id="1.25.40.10:FF:000979">
    <property type="entry name" value="tetratricopeptide repeat protein 28"/>
    <property type="match status" value="1"/>
</dbReference>
<dbReference type="FunFam" id="1.25.40.10:FF:000792">
    <property type="entry name" value="tetratricopeptide repeat protein 28"/>
    <property type="match status" value="1"/>
</dbReference>
<dbReference type="RefSeq" id="XP_034111892.1">
    <property type="nucleotide sequence ID" value="XM_034256001.2"/>
</dbReference>
<dbReference type="Proteomes" id="UP000515160">
    <property type="component" value="Chromosome X"/>
</dbReference>
<dbReference type="InterPro" id="IPR019734">
    <property type="entry name" value="TPR_rpt"/>
</dbReference>
<dbReference type="Gene3D" id="1.25.40.10">
    <property type="entry name" value="Tetratricopeptide repeat domain"/>
    <property type="match status" value="6"/>
</dbReference>
<feature type="region of interest" description="Disordered" evidence="1">
    <location>
        <begin position="2093"/>
        <end position="2178"/>
    </location>
</feature>
<evidence type="ECO:0000259" key="3">
    <source>
        <dbReference type="Pfam" id="PF26117"/>
    </source>
</evidence>
<dbReference type="Pfam" id="PF26117">
    <property type="entry name" value="TTC28_C"/>
    <property type="match status" value="1"/>
</dbReference>
<dbReference type="SMART" id="SM00028">
    <property type="entry name" value="TPR"/>
    <property type="match status" value="25"/>
</dbReference>
<dbReference type="FunFam" id="1.25.40.10:FF:001545">
    <property type="entry name" value="tetratricopeptide repeat protein 28"/>
    <property type="match status" value="1"/>
</dbReference>
<feature type="domain" description="TTC28 C-terminal" evidence="3">
    <location>
        <begin position="1821"/>
        <end position="1925"/>
    </location>
</feature>
<accession>A0A6P8Z5F2</accession>
<dbReference type="InterPro" id="IPR024983">
    <property type="entry name" value="CHAT_dom"/>
</dbReference>
<dbReference type="SUPFAM" id="SSF48452">
    <property type="entry name" value="TPR-like"/>
    <property type="match status" value="7"/>
</dbReference>
<name>A0A6P8Z5F2_DROAB</name>